<organism evidence="1 2">
    <name type="scientific">Aeromonas allosaccharophila</name>
    <dbReference type="NCBI Taxonomy" id="656"/>
    <lineage>
        <taxon>Bacteria</taxon>
        <taxon>Pseudomonadati</taxon>
        <taxon>Pseudomonadota</taxon>
        <taxon>Gammaproteobacteria</taxon>
        <taxon>Aeromonadales</taxon>
        <taxon>Aeromonadaceae</taxon>
        <taxon>Aeromonas</taxon>
    </lineage>
</organism>
<dbReference type="GeneID" id="60785425"/>
<dbReference type="Proteomes" id="UP000595101">
    <property type="component" value="Chromosome"/>
</dbReference>
<protein>
    <recommendedName>
        <fullName evidence="3">Glycosyltransferase</fullName>
    </recommendedName>
</protein>
<evidence type="ECO:0000313" key="1">
    <source>
        <dbReference type="EMBL" id="QPR56223.1"/>
    </source>
</evidence>
<reference evidence="1 2" key="1">
    <citation type="submission" date="2020-12" db="EMBL/GenBank/DDBJ databases">
        <title>FDA dAtabase for Regulatory Grade micrObial Sequences (FDA-ARGOS): Supporting development and validation of Infectious Disease Dx tests.</title>
        <authorList>
            <person name="Sproer C."/>
            <person name="Gronow S."/>
            <person name="Severitt S."/>
            <person name="Schroder I."/>
            <person name="Tallon L."/>
            <person name="Sadzewicz L."/>
            <person name="Zhao X."/>
            <person name="Boylan J."/>
            <person name="Ott S."/>
            <person name="Bowen H."/>
            <person name="Vavikolanu K."/>
            <person name="Mehta A."/>
            <person name="Aluvathingal J."/>
            <person name="Nadendla S."/>
            <person name="Lowell S."/>
            <person name="Myers T."/>
            <person name="Yan Y."/>
            <person name="Sichtig H."/>
        </authorList>
    </citation>
    <scope>NUCLEOTIDE SEQUENCE [LARGE SCALE GENOMIC DNA]</scope>
    <source>
        <strain evidence="1 2">FDAARGOS_933</strain>
    </source>
</reference>
<proteinExistence type="predicted"/>
<dbReference type="KEGG" id="aall:I6G90_07425"/>
<dbReference type="EMBL" id="CP065745">
    <property type="protein sequence ID" value="QPR56223.1"/>
    <property type="molecule type" value="Genomic_DNA"/>
</dbReference>
<evidence type="ECO:0000313" key="2">
    <source>
        <dbReference type="Proteomes" id="UP000595101"/>
    </source>
</evidence>
<sequence>MKIVLFDTILERHLCESLQRAFTELGHEVIYTDLILHGHSMISDPKHIEVMEAAVEKYIDNSVDLVISFRPMNLNKALLAKIKKHAAIAIWLSDDPVLYKTCYGEVVDEYDIILHCGSERVLSFYKDKGHKAGVNFPFWTDNIALPNIYAPEFSTTDGIFLGNMHGAVRHKRYKEIAGLDCNVKIFGLLDSDFNGMHGGNIRDGYINIHKISEQLQLAKFGISIPQYFESYIGLDEYYFDGLENLGYFQFPSRVIQYAASGLPIVALGEQDMKEVFPEIEVKKTINELRPYIQEIINNYDFALEQSRLISNRFQKDYSAKSRALFLVDIMKNPEKILSGDSYARSLSFTAY</sequence>
<dbReference type="RefSeq" id="WP_197930515.1">
    <property type="nucleotide sequence ID" value="NZ_CP065745.1"/>
</dbReference>
<gene>
    <name evidence="1" type="ORF">I6G90_07425</name>
</gene>
<dbReference type="AlphaFoldDB" id="A0A7T2PI38"/>
<accession>A0A7T2PI38</accession>
<name>A0A7T2PI38_9GAMM</name>
<evidence type="ECO:0008006" key="3">
    <source>
        <dbReference type="Google" id="ProtNLM"/>
    </source>
</evidence>